<keyword evidence="2" id="KW-1185">Reference proteome</keyword>
<evidence type="ECO:0000313" key="1">
    <source>
        <dbReference type="EMBL" id="SHL08490.1"/>
    </source>
</evidence>
<dbReference type="OrthoDB" id="983041at2"/>
<sequence length="215" mass="24504">MIRHQLLDHPMFDEQPLEEILKPFGFEVSLKLTEPPIDPVVDVPEAIDAYANNPNAYIDRLSFEHPNGFTEIDRSENDDGDIYSVAVRAKTVFAQLLLCADSIFAGPNSSYVDVYHERMRQLSTEGFSHERDDGYVNGQLGFAAASYAYAASLPERFRGRVTGIYSIDNDPILRDMWPATWSKKWWKPSDRRHDLVKAGALILAEIERLDRTAER</sequence>
<evidence type="ECO:0000313" key="2">
    <source>
        <dbReference type="Proteomes" id="UP000184248"/>
    </source>
</evidence>
<dbReference type="EMBL" id="FRAL01000007">
    <property type="protein sequence ID" value="SHL08490.1"/>
    <property type="molecule type" value="Genomic_DNA"/>
</dbReference>
<reference evidence="2" key="1">
    <citation type="submission" date="2016-11" db="EMBL/GenBank/DDBJ databases">
        <authorList>
            <person name="Varghese N."/>
            <person name="Submissions S."/>
        </authorList>
    </citation>
    <scope>NUCLEOTIDE SEQUENCE [LARGE SCALE GENOMIC DNA]</scope>
    <source>
        <strain evidence="2">ALO Sharm</strain>
    </source>
</reference>
<protein>
    <submittedName>
        <fullName evidence="1">Uncharacterized protein</fullName>
    </submittedName>
</protein>
<dbReference type="RefSeq" id="WP_064698672.1">
    <property type="nucleotide sequence ID" value="NZ_BDEO01000002.1"/>
</dbReference>
<dbReference type="Proteomes" id="UP000184248">
    <property type="component" value="Unassembled WGS sequence"/>
</dbReference>
<proteinExistence type="predicted"/>
<gene>
    <name evidence="1" type="ORF">SAMN05192556_107230</name>
</gene>
<accession>A0A1M6XR59</accession>
<organism evidence="1 2">
    <name type="scientific">Halomonas caseinilytica</name>
    <dbReference type="NCBI Taxonomy" id="438744"/>
    <lineage>
        <taxon>Bacteria</taxon>
        <taxon>Pseudomonadati</taxon>
        <taxon>Pseudomonadota</taxon>
        <taxon>Gammaproteobacteria</taxon>
        <taxon>Oceanospirillales</taxon>
        <taxon>Halomonadaceae</taxon>
        <taxon>Halomonas</taxon>
    </lineage>
</organism>
<dbReference type="AlphaFoldDB" id="A0A1M6XR59"/>
<name>A0A1M6XR59_9GAMM</name>